<proteinExistence type="predicted"/>
<evidence type="ECO:0000313" key="2">
    <source>
        <dbReference type="Proteomes" id="UP000193685"/>
    </source>
</evidence>
<accession>A0A1Y2F4T6</accession>
<gene>
    <name evidence="1" type="ORF">BCR37DRAFT_382125</name>
</gene>
<reference evidence="1 2" key="1">
    <citation type="submission" date="2016-07" db="EMBL/GenBank/DDBJ databases">
        <title>Pervasive Adenine N6-methylation of Active Genes in Fungi.</title>
        <authorList>
            <consortium name="DOE Joint Genome Institute"/>
            <person name="Mondo S.J."/>
            <person name="Dannebaum R.O."/>
            <person name="Kuo R.C."/>
            <person name="Labutti K."/>
            <person name="Haridas S."/>
            <person name="Kuo A."/>
            <person name="Salamov A."/>
            <person name="Ahrendt S.R."/>
            <person name="Lipzen A."/>
            <person name="Sullivan W."/>
            <person name="Andreopoulos W.B."/>
            <person name="Clum A."/>
            <person name="Lindquist E."/>
            <person name="Daum C."/>
            <person name="Ramamoorthy G.K."/>
            <person name="Gryganskyi A."/>
            <person name="Culley D."/>
            <person name="Magnuson J.K."/>
            <person name="James T.Y."/>
            <person name="O'Malley M.A."/>
            <person name="Stajich J.E."/>
            <person name="Spatafora J.W."/>
            <person name="Visel A."/>
            <person name="Grigoriev I.V."/>
        </authorList>
    </citation>
    <scope>NUCLEOTIDE SEQUENCE [LARGE SCALE GENOMIC DNA]</scope>
    <source>
        <strain evidence="1 2">12-1054</strain>
    </source>
</reference>
<dbReference type="Proteomes" id="UP000193685">
    <property type="component" value="Unassembled WGS sequence"/>
</dbReference>
<evidence type="ECO:0000313" key="1">
    <source>
        <dbReference type="EMBL" id="ORY78494.1"/>
    </source>
</evidence>
<dbReference type="RefSeq" id="XP_040723375.1">
    <property type="nucleotide sequence ID" value="XM_040869810.1"/>
</dbReference>
<organism evidence="1 2">
    <name type="scientific">Protomyces lactucae-debilis</name>
    <dbReference type="NCBI Taxonomy" id="2754530"/>
    <lineage>
        <taxon>Eukaryota</taxon>
        <taxon>Fungi</taxon>
        <taxon>Dikarya</taxon>
        <taxon>Ascomycota</taxon>
        <taxon>Taphrinomycotina</taxon>
        <taxon>Taphrinomycetes</taxon>
        <taxon>Taphrinales</taxon>
        <taxon>Protomycetaceae</taxon>
        <taxon>Protomyces</taxon>
    </lineage>
</organism>
<sequence>MPELPFPFQKGTPTLSADHHVLFCFDDAPAKHAKAHSAHMTRLQPALAWSPQYIRAWRKYVEQDSTYKDVWVSPHELQAPEKLHFSLIPWRLDNEPTLPKLSIQDAEFVFSLPDLLEAHLDVRGRDRDSRANVTFCSCCWRNPLTLDRQ</sequence>
<protein>
    <submittedName>
        <fullName evidence="1">Uncharacterized protein</fullName>
    </submittedName>
</protein>
<keyword evidence="2" id="KW-1185">Reference proteome</keyword>
<dbReference type="AlphaFoldDB" id="A0A1Y2F4T6"/>
<comment type="caution">
    <text evidence="1">The sequence shown here is derived from an EMBL/GenBank/DDBJ whole genome shotgun (WGS) entry which is preliminary data.</text>
</comment>
<dbReference type="EMBL" id="MCFI01000017">
    <property type="protein sequence ID" value="ORY78494.1"/>
    <property type="molecule type" value="Genomic_DNA"/>
</dbReference>
<dbReference type="GeneID" id="63786409"/>
<name>A0A1Y2F4T6_PROLT</name>